<sequence length="70" mass="8330">MKKEGKKEEISTEKINQMREENQKIITKLGIEKKSYLINVKRNIFGWLALMFVLIIFIILIIFMVFIAIK</sequence>
<gene>
    <name evidence="3" type="ORF">FOY43_01430</name>
    <name evidence="2" type="ORF">FRW55_00985</name>
</gene>
<dbReference type="EMBL" id="CP042295">
    <property type="protein sequence ID" value="QDY86741.1"/>
    <property type="molecule type" value="Genomic_DNA"/>
</dbReference>
<keyword evidence="5" id="KW-1185">Reference proteome</keyword>
<keyword evidence="1" id="KW-0812">Transmembrane</keyword>
<evidence type="ECO:0000313" key="2">
    <source>
        <dbReference type="EMBL" id="QDY86741.1"/>
    </source>
</evidence>
<accession>A0A5B8JGG7</accession>
<name>A0A5B8JGG7_9MOLU</name>
<protein>
    <submittedName>
        <fullName evidence="3">Uncharacterized protein</fullName>
    </submittedName>
</protein>
<evidence type="ECO:0000313" key="5">
    <source>
        <dbReference type="Proteomes" id="UP000318927"/>
    </source>
</evidence>
<dbReference type="Proteomes" id="UP000317512">
    <property type="component" value="Chromosome"/>
</dbReference>
<dbReference type="OrthoDB" id="9922954at2"/>
<evidence type="ECO:0000313" key="3">
    <source>
        <dbReference type="EMBL" id="QDY88323.1"/>
    </source>
</evidence>
<proteinExistence type="predicted"/>
<evidence type="ECO:0000256" key="1">
    <source>
        <dbReference type="SAM" id="Phobius"/>
    </source>
</evidence>
<evidence type="ECO:0000313" key="4">
    <source>
        <dbReference type="Proteomes" id="UP000317512"/>
    </source>
</evidence>
<reference evidence="4" key="2">
    <citation type="submission" date="2019-07" db="EMBL/GenBank/DDBJ databases">
        <title>Complete genome sequences of three Mycoplasma sp. 1220 strains.</title>
        <authorList>
            <person name="Grozner D."/>
            <person name="Forro B."/>
            <person name="Kovacs A.B."/>
            <person name="Marton S."/>
            <person name="Banyai K."/>
            <person name="Kreizinger Z."/>
            <person name="Sulyok K.M."/>
            <person name="Gyuranecz M."/>
        </authorList>
    </citation>
    <scope>NUCLEOTIDE SEQUENCE [LARGE SCALE GENOMIC DNA]</scope>
    <source>
        <strain evidence="4">MYCAV93</strain>
    </source>
</reference>
<feature type="transmembrane region" description="Helical" evidence="1">
    <location>
        <begin position="44"/>
        <end position="69"/>
    </location>
</feature>
<reference evidence="3 5" key="1">
    <citation type="journal article" date="2019" name="Microbiol. Resour. Announc.">
        <title>Complete Genome Sequences of Three Mycoplasma anserisalpingitis (Mycoplasma sp. 1220) Strains.</title>
        <authorList>
            <person name="Grozner D."/>
            <person name="Forro B."/>
            <person name="Kovacs A.B."/>
            <person name="Marton S."/>
            <person name="Banyai K."/>
            <person name="Kreizinger Z."/>
            <person name="Sulyok K.M."/>
            <person name="Gyuranecz M."/>
        </authorList>
    </citation>
    <scope>NUCLEOTIDE SEQUENCE</scope>
    <source>
        <strain evidence="2 5">ATCC:BAA-2147</strain>
        <strain evidence="3">MYCAV93</strain>
    </source>
</reference>
<keyword evidence="1" id="KW-0472">Membrane</keyword>
<organism evidence="3 4">
    <name type="scientific">Mycoplasma anserisalpingitidis</name>
    <dbReference type="NCBI Taxonomy" id="519450"/>
    <lineage>
        <taxon>Bacteria</taxon>
        <taxon>Bacillati</taxon>
        <taxon>Mycoplasmatota</taxon>
        <taxon>Mollicutes</taxon>
        <taxon>Mycoplasmataceae</taxon>
        <taxon>Mycoplasma</taxon>
    </lineage>
</organism>
<keyword evidence="1" id="KW-1133">Transmembrane helix</keyword>
<dbReference type="EMBL" id="CP041663">
    <property type="protein sequence ID" value="QDY88323.1"/>
    <property type="molecule type" value="Genomic_DNA"/>
</dbReference>
<dbReference type="Proteomes" id="UP000318927">
    <property type="component" value="Chromosome"/>
</dbReference>
<dbReference type="KEGG" id="mans:FRW55_00985"/>
<dbReference type="AlphaFoldDB" id="A0A5B8JGG7"/>
<dbReference type="RefSeq" id="WP_146308790.1">
    <property type="nucleotide sequence ID" value="NZ_CP041663.1"/>
</dbReference>